<organism evidence="2">
    <name type="scientific">uncultured Desulfobacterium sp</name>
    <dbReference type="NCBI Taxonomy" id="201089"/>
    <lineage>
        <taxon>Bacteria</taxon>
        <taxon>Pseudomonadati</taxon>
        <taxon>Thermodesulfobacteriota</taxon>
        <taxon>Desulfobacteria</taxon>
        <taxon>Desulfobacterales</taxon>
        <taxon>Desulfobacteriaceae</taxon>
        <taxon>Desulfobacterium</taxon>
        <taxon>environmental samples</taxon>
    </lineage>
</organism>
<protein>
    <submittedName>
        <fullName evidence="2">Uncharacterized protein</fullName>
    </submittedName>
</protein>
<name>E1YJ52_9BACT</name>
<evidence type="ECO:0000256" key="1">
    <source>
        <dbReference type="SAM" id="Phobius"/>
    </source>
</evidence>
<keyword evidence="1" id="KW-0812">Transmembrane</keyword>
<feature type="transmembrane region" description="Helical" evidence="1">
    <location>
        <begin position="12"/>
        <end position="33"/>
    </location>
</feature>
<dbReference type="AlphaFoldDB" id="E1YJ52"/>
<keyword evidence="1" id="KW-1133">Transmembrane helix</keyword>
<accession>E1YJ52</accession>
<sequence length="36" mass="4321">MARVQLTKTAKIALYFLRFYLIFLLALIVIKFLKLF</sequence>
<keyword evidence="1" id="KW-0472">Membrane</keyword>
<dbReference type="EMBL" id="FR695877">
    <property type="protein sequence ID" value="CBX31306.1"/>
    <property type="molecule type" value="Genomic_DNA"/>
</dbReference>
<gene>
    <name evidence="2" type="ORF">N47_E48180</name>
</gene>
<proteinExistence type="predicted"/>
<evidence type="ECO:0000313" key="2">
    <source>
        <dbReference type="EMBL" id="CBX31306.1"/>
    </source>
</evidence>
<reference evidence="2" key="1">
    <citation type="journal article" date="2011" name="Environ. Microbiol.">
        <title>Genomic insights into the metabolic potential of the polycyclic aromatic hydrocarbon degrading sulfate-reducing Deltaproteobacterium N47.</title>
        <authorList>
            <person name="Bergmann F."/>
            <person name="Selesi D."/>
            <person name="Weinmaier T."/>
            <person name="Tischler P."/>
            <person name="Rattei T."/>
            <person name="Meckenstock R.U."/>
        </authorList>
    </citation>
    <scope>NUCLEOTIDE SEQUENCE</scope>
</reference>